<evidence type="ECO:0000259" key="10">
    <source>
        <dbReference type="Pfam" id="PF07034"/>
    </source>
</evidence>
<dbReference type="InterPro" id="IPR020795">
    <property type="entry name" value="ORC3"/>
</dbReference>
<comment type="function">
    <text evidence="9">Component of the origin recognition complex (ORC) that binds origins of replication. DNA-binding is ATP-dependent. The specific DNA sequences that define origins of replication have not been identified yet. ORC is required to assemble the pre-replication complex necessary to initiate DNA replication. Binds histone H3 and H4 trimethylation marks H3K9me3, H3K27me3 and H4K20me3.</text>
</comment>
<evidence type="ECO:0000256" key="1">
    <source>
        <dbReference type="ARBA" id="ARBA00004123"/>
    </source>
</evidence>
<evidence type="ECO:0000256" key="5">
    <source>
        <dbReference type="ARBA" id="ARBA00022705"/>
    </source>
</evidence>
<keyword evidence="14" id="KW-1185">Reference proteome</keyword>
<feature type="domain" description="Origin recognition complex subunit 3 winged helix C-terminal" evidence="11">
    <location>
        <begin position="595"/>
        <end position="706"/>
    </location>
</feature>
<keyword evidence="7" id="KW-0539">Nucleus</keyword>
<evidence type="ECO:0000313" key="13">
    <source>
        <dbReference type="EMBL" id="KAF2900056.1"/>
    </source>
</evidence>
<comment type="caution">
    <text evidence="13">The sequence shown here is derived from an EMBL/GenBank/DDBJ whole genome shotgun (WGS) entry which is preliminary data.</text>
</comment>
<evidence type="ECO:0000256" key="9">
    <source>
        <dbReference type="ARBA" id="ARBA00045241"/>
    </source>
</evidence>
<protein>
    <recommendedName>
        <fullName evidence="3">Origin recognition complex subunit 3</fullName>
    </recommendedName>
</protein>
<sequence length="708" mass="82103">MSDTTVSVSKGVFVFKNGGTSQHKRVRKPQPDGEDSCNIFSNKLWYQSYNRNWKILEKKLKTLNSNMFSSILSSLVESIKHSHNTPVTEIPTATLLTGINMPDHSALFSTLSREIRKNVTPHVATLHAEDSQNLKYVIESTVNQFVNQTLEDDSDMEDCENEDNKKSKVRKSSCTFSLLQAWYEKLYGPPGLRIFFPVKRKMRDGHKLLVVIFPDFESFNDKIIQDFILIVSSYLNKLPFVLVFGVATSVSAVHKSLPYHVSSKISVQIFNSQPSTTYLNNVIENIFFTDDCPFHLGGKVFNLFTDIFLFYDLSVKGFIKNFKFAMLEHFSFGNSMALCTNSRNLKKALEQLTHEDLERIQELPSVKKFIINPSPEKKSKFADDDYFKNLMYEKFQEFYAYLNSFHLFLKCLYVLVSDLPKSPLGKQIRELYSTATSKNITKTSEFEECFKLISFQSKDELYEKISKVCKILEKEIENNKMNKNVTEEFSERLINYIERIENATTVISESPLKPQETEENLVIGKMDRRQLKEKLLEMSKKSKLMNEYEKIRLELIEYLKKTFEQYLQEPSSRSFHEIFFFNDMSIKKQIIGSHRAAIHAALNDPQYYLQCNCCKLQNEATILPSMPDVSILYKLHLEYGKLINLYDWLQSFLSIVDPDDNNEEVGKRVVKPELQARFTQAVADLEYLGFIKSSKRKTDFVVRLTWGG</sequence>
<name>A0A8K0D9V1_IGNLU</name>
<dbReference type="AlphaFoldDB" id="A0A8K0D9V1"/>
<dbReference type="PANTHER" id="PTHR12748:SF0">
    <property type="entry name" value="ORIGIN RECOGNITION COMPLEX SUBUNIT 3"/>
    <property type="match status" value="1"/>
</dbReference>
<dbReference type="Pfam" id="PF07034">
    <property type="entry name" value="ORC3_N"/>
    <property type="match status" value="1"/>
</dbReference>
<proteinExistence type="inferred from homology"/>
<feature type="domain" description="Origin recognition complex subunit 3 N-terminal" evidence="10">
    <location>
        <begin position="4"/>
        <end position="336"/>
    </location>
</feature>
<accession>A0A8K0D9V1</accession>
<comment type="subunit">
    <text evidence="8">Component of ORC, a complex composed of at least 6 subunits: ORC1, ORC2, ORC3, ORC4, ORC5 and ORC6. ORC is regulated in a cell-cycle dependent manner. It is sequentially assembled at the exit from anaphase of mitosis and disassembled as cells enter S phase.</text>
</comment>
<evidence type="ECO:0000259" key="12">
    <source>
        <dbReference type="Pfam" id="PF19675"/>
    </source>
</evidence>
<dbReference type="Proteomes" id="UP000801492">
    <property type="component" value="Unassembled WGS sequence"/>
</dbReference>
<dbReference type="GO" id="GO:0031261">
    <property type="term" value="C:DNA replication preinitiation complex"/>
    <property type="evidence" value="ECO:0007669"/>
    <property type="project" value="TreeGrafter"/>
</dbReference>
<evidence type="ECO:0000313" key="14">
    <source>
        <dbReference type="Proteomes" id="UP000801492"/>
    </source>
</evidence>
<evidence type="ECO:0000256" key="6">
    <source>
        <dbReference type="ARBA" id="ARBA00023125"/>
    </source>
</evidence>
<dbReference type="GO" id="GO:0005656">
    <property type="term" value="C:nuclear pre-replicative complex"/>
    <property type="evidence" value="ECO:0007669"/>
    <property type="project" value="TreeGrafter"/>
</dbReference>
<keyword evidence="6" id="KW-0238">DNA-binding</keyword>
<keyword evidence="4" id="KW-0597">Phosphoprotein</keyword>
<reference evidence="13" key="1">
    <citation type="submission" date="2019-08" db="EMBL/GenBank/DDBJ databases">
        <title>The genome of the North American firefly Photinus pyralis.</title>
        <authorList>
            <consortium name="Photinus pyralis genome working group"/>
            <person name="Fallon T.R."/>
            <person name="Sander Lower S.E."/>
            <person name="Weng J.-K."/>
        </authorList>
    </citation>
    <scope>NUCLEOTIDE SEQUENCE</scope>
    <source>
        <strain evidence="13">TRF0915ILg1</strain>
        <tissue evidence="13">Whole body</tissue>
    </source>
</reference>
<evidence type="ECO:0000256" key="8">
    <source>
        <dbReference type="ARBA" id="ARBA00026084"/>
    </source>
</evidence>
<dbReference type="CDD" id="cd20704">
    <property type="entry name" value="Orc3"/>
    <property type="match status" value="2"/>
</dbReference>
<evidence type="ECO:0000256" key="2">
    <source>
        <dbReference type="ARBA" id="ARBA00010977"/>
    </source>
</evidence>
<gene>
    <name evidence="13" type="ORF">ILUMI_06130</name>
</gene>
<dbReference type="GO" id="GO:0003688">
    <property type="term" value="F:DNA replication origin binding"/>
    <property type="evidence" value="ECO:0007669"/>
    <property type="project" value="TreeGrafter"/>
</dbReference>
<keyword evidence="5" id="KW-0235">DNA replication</keyword>
<dbReference type="InterPro" id="IPR045667">
    <property type="entry name" value="ORC3_N"/>
</dbReference>
<dbReference type="GO" id="GO:0006270">
    <property type="term" value="P:DNA replication initiation"/>
    <property type="evidence" value="ECO:0007669"/>
    <property type="project" value="TreeGrafter"/>
</dbReference>
<comment type="similarity">
    <text evidence="2">Belongs to the ORC3 family.</text>
</comment>
<dbReference type="Pfam" id="PF19675">
    <property type="entry name" value="ORC3_ins"/>
    <property type="match status" value="1"/>
</dbReference>
<dbReference type="PANTHER" id="PTHR12748">
    <property type="entry name" value="ORIGIN RECOGNITION COMPLEX SUBUNIT 3"/>
    <property type="match status" value="1"/>
</dbReference>
<evidence type="ECO:0000256" key="3">
    <source>
        <dbReference type="ARBA" id="ARBA00019085"/>
    </source>
</evidence>
<evidence type="ECO:0000256" key="7">
    <source>
        <dbReference type="ARBA" id="ARBA00023242"/>
    </source>
</evidence>
<dbReference type="OrthoDB" id="10265211at2759"/>
<evidence type="ECO:0000256" key="4">
    <source>
        <dbReference type="ARBA" id="ARBA00022553"/>
    </source>
</evidence>
<dbReference type="InterPro" id="IPR040855">
    <property type="entry name" value="ORC_WH_C"/>
</dbReference>
<evidence type="ECO:0000259" key="11">
    <source>
        <dbReference type="Pfam" id="PF18137"/>
    </source>
</evidence>
<dbReference type="Pfam" id="PF18137">
    <property type="entry name" value="WHD_ORC"/>
    <property type="match status" value="1"/>
</dbReference>
<feature type="domain" description="Origin recognition complex subunit 3 insertion" evidence="12">
    <location>
        <begin position="350"/>
        <end position="583"/>
    </location>
</feature>
<comment type="subcellular location">
    <subcellularLocation>
        <location evidence="1">Nucleus</location>
    </subcellularLocation>
</comment>
<dbReference type="EMBL" id="VTPC01002431">
    <property type="protein sequence ID" value="KAF2900056.1"/>
    <property type="molecule type" value="Genomic_DNA"/>
</dbReference>
<organism evidence="13 14">
    <name type="scientific">Ignelater luminosus</name>
    <name type="common">Cucubano</name>
    <name type="synonym">Pyrophorus luminosus</name>
    <dbReference type="NCBI Taxonomy" id="2038154"/>
    <lineage>
        <taxon>Eukaryota</taxon>
        <taxon>Metazoa</taxon>
        <taxon>Ecdysozoa</taxon>
        <taxon>Arthropoda</taxon>
        <taxon>Hexapoda</taxon>
        <taxon>Insecta</taxon>
        <taxon>Pterygota</taxon>
        <taxon>Neoptera</taxon>
        <taxon>Endopterygota</taxon>
        <taxon>Coleoptera</taxon>
        <taxon>Polyphaga</taxon>
        <taxon>Elateriformia</taxon>
        <taxon>Elateroidea</taxon>
        <taxon>Elateridae</taxon>
        <taxon>Agrypninae</taxon>
        <taxon>Pyrophorini</taxon>
        <taxon>Ignelater</taxon>
    </lineage>
</organism>
<dbReference type="InterPro" id="IPR045663">
    <property type="entry name" value="ORC3_ins"/>
</dbReference>
<dbReference type="GO" id="GO:0005664">
    <property type="term" value="C:nuclear origin of replication recognition complex"/>
    <property type="evidence" value="ECO:0007669"/>
    <property type="project" value="InterPro"/>
</dbReference>